<evidence type="ECO:0000313" key="17">
    <source>
        <dbReference type="EMBL" id="GLR14461.1"/>
    </source>
</evidence>
<evidence type="ECO:0000256" key="5">
    <source>
        <dbReference type="ARBA" id="ARBA00013958"/>
    </source>
</evidence>
<protein>
    <recommendedName>
        <fullName evidence="5">Probable periplasmic serine endoprotease DegP-like</fullName>
        <ecNumber evidence="4">3.4.21.107</ecNumber>
    </recommendedName>
    <alternativeName>
        <fullName evidence="13">Protease Do</fullName>
    </alternativeName>
</protein>
<keyword evidence="9" id="KW-0574">Periplasm</keyword>
<feature type="signal peptide" evidence="15">
    <location>
        <begin position="1"/>
        <end position="24"/>
    </location>
</feature>
<dbReference type="Pfam" id="PF13365">
    <property type="entry name" value="Trypsin_2"/>
    <property type="match status" value="1"/>
</dbReference>
<keyword evidence="8" id="KW-0677">Repeat</keyword>
<dbReference type="InterPro" id="IPR036034">
    <property type="entry name" value="PDZ_sf"/>
</dbReference>
<dbReference type="InterPro" id="IPR001478">
    <property type="entry name" value="PDZ"/>
</dbReference>
<dbReference type="InterPro" id="IPR011782">
    <property type="entry name" value="Pept_S1C_Do"/>
</dbReference>
<accession>A0ABQ5YME2</accession>
<evidence type="ECO:0000256" key="4">
    <source>
        <dbReference type="ARBA" id="ARBA00013035"/>
    </source>
</evidence>
<evidence type="ECO:0000256" key="3">
    <source>
        <dbReference type="ARBA" id="ARBA00010541"/>
    </source>
</evidence>
<feature type="chain" id="PRO_5046537429" description="Probable periplasmic serine endoprotease DegP-like" evidence="15">
    <location>
        <begin position="25"/>
        <end position="498"/>
    </location>
</feature>
<keyword evidence="12" id="KW-0346">Stress response</keyword>
<dbReference type="InterPro" id="IPR001940">
    <property type="entry name" value="Peptidase_S1C"/>
</dbReference>
<dbReference type="SMART" id="SM00228">
    <property type="entry name" value="PDZ"/>
    <property type="match status" value="2"/>
</dbReference>
<evidence type="ECO:0000256" key="13">
    <source>
        <dbReference type="ARBA" id="ARBA00032850"/>
    </source>
</evidence>
<evidence type="ECO:0000256" key="7">
    <source>
        <dbReference type="ARBA" id="ARBA00022729"/>
    </source>
</evidence>
<dbReference type="Pfam" id="PF00595">
    <property type="entry name" value="PDZ"/>
    <property type="match status" value="1"/>
</dbReference>
<evidence type="ECO:0000256" key="14">
    <source>
        <dbReference type="SAM" id="MobiDB-lite"/>
    </source>
</evidence>
<feature type="region of interest" description="Disordered" evidence="14">
    <location>
        <begin position="379"/>
        <end position="403"/>
    </location>
</feature>
<comment type="subcellular location">
    <subcellularLocation>
        <location evidence="2">Periplasm</location>
    </subcellularLocation>
</comment>
<dbReference type="Pfam" id="PF13180">
    <property type="entry name" value="PDZ_2"/>
    <property type="match status" value="1"/>
</dbReference>
<dbReference type="Proteomes" id="UP001156706">
    <property type="component" value="Unassembled WGS sequence"/>
</dbReference>
<keyword evidence="6" id="KW-0645">Protease</keyword>
<dbReference type="RefSeq" id="WP_284197533.1">
    <property type="nucleotide sequence ID" value="NZ_BSOG01000004.1"/>
</dbReference>
<dbReference type="InterPro" id="IPR009003">
    <property type="entry name" value="Peptidase_S1_PA"/>
</dbReference>
<keyword evidence="11" id="KW-0720">Serine protease</keyword>
<dbReference type="CDD" id="cd10839">
    <property type="entry name" value="cpPDZ1_DegP-like"/>
    <property type="match status" value="1"/>
</dbReference>
<keyword evidence="7 15" id="KW-0732">Signal</keyword>
<keyword evidence="10" id="KW-0378">Hydrolase</keyword>
<feature type="domain" description="PDZ" evidence="16">
    <location>
        <begin position="280"/>
        <end position="340"/>
    </location>
</feature>
<dbReference type="SUPFAM" id="SSF50156">
    <property type="entry name" value="PDZ domain-like"/>
    <property type="match status" value="2"/>
</dbReference>
<comment type="caution">
    <text evidence="17">The sequence shown here is derived from an EMBL/GenBank/DDBJ whole genome shotgun (WGS) entry which is preliminary data.</text>
</comment>
<evidence type="ECO:0000256" key="15">
    <source>
        <dbReference type="SAM" id="SignalP"/>
    </source>
</evidence>
<evidence type="ECO:0000313" key="18">
    <source>
        <dbReference type="Proteomes" id="UP001156706"/>
    </source>
</evidence>
<evidence type="ECO:0000256" key="9">
    <source>
        <dbReference type="ARBA" id="ARBA00022764"/>
    </source>
</evidence>
<evidence type="ECO:0000256" key="2">
    <source>
        <dbReference type="ARBA" id="ARBA00004418"/>
    </source>
</evidence>
<dbReference type="PANTHER" id="PTHR22939">
    <property type="entry name" value="SERINE PROTEASE FAMILY S1C HTRA-RELATED"/>
    <property type="match status" value="1"/>
</dbReference>
<gene>
    <name evidence="17" type="ORF">GCM10007907_32510</name>
</gene>
<evidence type="ECO:0000256" key="11">
    <source>
        <dbReference type="ARBA" id="ARBA00022825"/>
    </source>
</evidence>
<sequence length="498" mass="52324">MKHSLLTALLFTCGLTACTEAATAQPAAKPVAVAPTVAATAAPLVAGLPDFSALVEREGRAVVNISTTQIVRANRNPAQGMDNETLEFFRRFGFPVPQQSPRPREERAQSFGSGFIIEADGYVLTNAHVVADADEITVKLIDRREFKAKVVGSDARTDVALLKIEATGLPTVDLGSSEKLRVGEWVIAIGSPFGLDNSVTAGIVSAKGRNLPDENFVPFIQTDAAVNPGNSGGPLFNVRGEVVGINSQIFSRSGGYMGLSFAIPIDTAVQISEQLKRQGKVTRGRIGVGIQGMSDELAESFGLKAKKGALVTNVESDSPAAKAGLKAGDVILKFNGVAVEESSDLPRIVGGTKPGSSVPMEIWRDKAGKTVTINVAELETPADGRSAQRERKSEPKTEAGVSKSGLTIREVDARTLKQLGVKFAMQVVEVRGSAGRAGIQPGDFIVGIGGDELASLSQLDNALTAVKPGGSIPLRLRRGDASLFVTLKMPEKGDKGDD</sequence>
<dbReference type="PANTHER" id="PTHR22939:SF130">
    <property type="entry name" value="PERIPLASMIC SERINE ENDOPROTEASE DEGP-LIKE-RELATED"/>
    <property type="match status" value="1"/>
</dbReference>
<proteinExistence type="inferred from homology"/>
<dbReference type="SUPFAM" id="SSF50494">
    <property type="entry name" value="Trypsin-like serine proteases"/>
    <property type="match status" value="1"/>
</dbReference>
<evidence type="ECO:0000256" key="10">
    <source>
        <dbReference type="ARBA" id="ARBA00022801"/>
    </source>
</evidence>
<organism evidence="17 18">
    <name type="scientific">Chitinimonas prasina</name>
    <dbReference type="NCBI Taxonomy" id="1434937"/>
    <lineage>
        <taxon>Bacteria</taxon>
        <taxon>Pseudomonadati</taxon>
        <taxon>Pseudomonadota</taxon>
        <taxon>Betaproteobacteria</taxon>
        <taxon>Neisseriales</taxon>
        <taxon>Chitinibacteraceae</taxon>
        <taxon>Chitinimonas</taxon>
    </lineage>
</organism>
<keyword evidence="18" id="KW-1185">Reference proteome</keyword>
<dbReference type="EMBL" id="BSOG01000004">
    <property type="protein sequence ID" value="GLR14461.1"/>
    <property type="molecule type" value="Genomic_DNA"/>
</dbReference>
<dbReference type="Gene3D" id="2.40.10.120">
    <property type="match status" value="1"/>
</dbReference>
<dbReference type="EC" id="3.4.21.107" evidence="4"/>
<dbReference type="Gene3D" id="2.30.42.10">
    <property type="match status" value="2"/>
</dbReference>
<evidence type="ECO:0000256" key="8">
    <source>
        <dbReference type="ARBA" id="ARBA00022737"/>
    </source>
</evidence>
<evidence type="ECO:0000256" key="6">
    <source>
        <dbReference type="ARBA" id="ARBA00022670"/>
    </source>
</evidence>
<dbReference type="PRINTS" id="PR00834">
    <property type="entry name" value="PROTEASES2C"/>
</dbReference>
<dbReference type="PROSITE" id="PS50106">
    <property type="entry name" value="PDZ"/>
    <property type="match status" value="1"/>
</dbReference>
<evidence type="ECO:0000256" key="1">
    <source>
        <dbReference type="ARBA" id="ARBA00001772"/>
    </source>
</evidence>
<feature type="compositionally biased region" description="Basic and acidic residues" evidence="14">
    <location>
        <begin position="386"/>
        <end position="397"/>
    </location>
</feature>
<dbReference type="NCBIfam" id="TIGR02037">
    <property type="entry name" value="degP_htrA_DO"/>
    <property type="match status" value="1"/>
</dbReference>
<evidence type="ECO:0000259" key="16">
    <source>
        <dbReference type="PROSITE" id="PS50106"/>
    </source>
</evidence>
<evidence type="ECO:0000256" key="12">
    <source>
        <dbReference type="ARBA" id="ARBA00023016"/>
    </source>
</evidence>
<comment type="catalytic activity">
    <reaction evidence="1">
        <text>Acts on substrates that are at least partially unfolded. The cleavage site P1 residue is normally between a pair of hydrophobic residues, such as Val-|-Val.</text>
        <dbReference type="EC" id="3.4.21.107"/>
    </reaction>
</comment>
<reference evidence="18" key="1">
    <citation type="journal article" date="2019" name="Int. J. Syst. Evol. Microbiol.">
        <title>The Global Catalogue of Microorganisms (GCM) 10K type strain sequencing project: providing services to taxonomists for standard genome sequencing and annotation.</title>
        <authorList>
            <consortium name="The Broad Institute Genomics Platform"/>
            <consortium name="The Broad Institute Genome Sequencing Center for Infectious Disease"/>
            <person name="Wu L."/>
            <person name="Ma J."/>
        </authorList>
    </citation>
    <scope>NUCLEOTIDE SEQUENCE [LARGE SCALE GENOMIC DNA]</scope>
    <source>
        <strain evidence="18">NBRC 110044</strain>
    </source>
</reference>
<comment type="similarity">
    <text evidence="3">Belongs to the peptidase S1C family.</text>
</comment>
<dbReference type="PROSITE" id="PS51257">
    <property type="entry name" value="PROKAR_LIPOPROTEIN"/>
    <property type="match status" value="1"/>
</dbReference>
<name>A0ABQ5YME2_9NEIS</name>